<protein>
    <submittedName>
        <fullName evidence="3">Sulfatase</fullName>
    </submittedName>
</protein>
<accession>A0A517T7G8</accession>
<sequence precursor="true">MRMLTGWMMCLFLVLAATVAAAADRPNILWLTSEDNGPHLGCYGDEYADTPNIDKLASEGVIYSTCWSNAPVCAPARTTIISGMFAISTGGQHMRSYVPMPEGASMYPVLLKENGYFVSNWKKEDYNLAKPEGQLWDSNKGKYPWRDRKKGQPFFSIMNFTISHESQIRKRPHTLVHDPAKAPVADYHPDLPEVRHDWAQYYDKLTEMDRQVGDALKQLKEDGLEEDTIVFYYGDHGSGMPRSKRWPYNSGLHVPLVIRIPEKYRDLYPGEYVEGGRTDRLVGFVDLAPTLMSLIDIEPPDYMQGKAFLGTHVDAAKEYLIGYRGRMDERYDMIRSITDGRYVYVRNFMPQRIYGQHVSYMFQTPTTQVWQRDYKAGKLSPPKTYFWEKKPFEELYDLTSDPHEVNNLADDPKLAEVKQKLSSQLRNELIEIRDVGFLSEAEMHARADGDAPYDMGHDPKRYPMEKILSAAETATRVKEGDTSELLALISDPDSAVRYWAVMGLQIRETGPDDRGYPQLAAALEDENPSVRVLAAETLAHFGTKEDKANAVELLINEANYNTSSFLVSIAAMNVLDQLGGLTDTQVERIREVPDQVNGHGGRYKNYIQRLKSHLITTHAGSE</sequence>
<feature type="domain" description="Sulfatase N-terminal" evidence="2">
    <location>
        <begin position="26"/>
        <end position="297"/>
    </location>
</feature>
<evidence type="ECO:0000256" key="1">
    <source>
        <dbReference type="SAM" id="SignalP"/>
    </source>
</evidence>
<dbReference type="CDD" id="cd16027">
    <property type="entry name" value="SGSH"/>
    <property type="match status" value="1"/>
</dbReference>
<dbReference type="SUPFAM" id="SSF53649">
    <property type="entry name" value="Alkaline phosphatase-like"/>
    <property type="match status" value="1"/>
</dbReference>
<dbReference type="Pfam" id="PF00884">
    <property type="entry name" value="Sulfatase"/>
    <property type="match status" value="1"/>
</dbReference>
<evidence type="ECO:0000313" key="3">
    <source>
        <dbReference type="EMBL" id="QDT64324.1"/>
    </source>
</evidence>
<dbReference type="PANTHER" id="PTHR43751">
    <property type="entry name" value="SULFATASE"/>
    <property type="match status" value="1"/>
</dbReference>
<dbReference type="AlphaFoldDB" id="A0A517T7G8"/>
<dbReference type="Proteomes" id="UP000319976">
    <property type="component" value="Chromosome"/>
</dbReference>
<reference evidence="3 4" key="1">
    <citation type="submission" date="2019-02" db="EMBL/GenBank/DDBJ databases">
        <title>Deep-cultivation of Planctomycetes and their phenomic and genomic characterization uncovers novel biology.</title>
        <authorList>
            <person name="Wiegand S."/>
            <person name="Jogler M."/>
            <person name="Boedeker C."/>
            <person name="Pinto D."/>
            <person name="Vollmers J."/>
            <person name="Rivas-Marin E."/>
            <person name="Kohn T."/>
            <person name="Peeters S.H."/>
            <person name="Heuer A."/>
            <person name="Rast P."/>
            <person name="Oberbeckmann S."/>
            <person name="Bunk B."/>
            <person name="Jeske O."/>
            <person name="Meyerdierks A."/>
            <person name="Storesund J.E."/>
            <person name="Kallscheuer N."/>
            <person name="Luecker S."/>
            <person name="Lage O.M."/>
            <person name="Pohl T."/>
            <person name="Merkel B.J."/>
            <person name="Hornburger P."/>
            <person name="Mueller R.-W."/>
            <person name="Bruemmer F."/>
            <person name="Labrenz M."/>
            <person name="Spormann A.M."/>
            <person name="Op den Camp H."/>
            <person name="Overmann J."/>
            <person name="Amann R."/>
            <person name="Jetten M.S.M."/>
            <person name="Mascher T."/>
            <person name="Medema M.H."/>
            <person name="Devos D.P."/>
            <person name="Kaster A.-K."/>
            <person name="Ovreas L."/>
            <person name="Rohde M."/>
            <person name="Galperin M.Y."/>
            <person name="Jogler C."/>
        </authorList>
    </citation>
    <scope>NUCLEOTIDE SEQUENCE [LARGE SCALE GENOMIC DNA]</scope>
    <source>
        <strain evidence="3 4">V22</strain>
    </source>
</reference>
<evidence type="ECO:0000259" key="2">
    <source>
        <dbReference type="Pfam" id="PF00884"/>
    </source>
</evidence>
<dbReference type="InterPro" id="IPR011989">
    <property type="entry name" value="ARM-like"/>
</dbReference>
<evidence type="ECO:0000313" key="4">
    <source>
        <dbReference type="Proteomes" id="UP000319976"/>
    </source>
</evidence>
<dbReference type="InterPro" id="IPR000917">
    <property type="entry name" value="Sulfatase_N"/>
</dbReference>
<dbReference type="SUPFAM" id="SSF48371">
    <property type="entry name" value="ARM repeat"/>
    <property type="match status" value="1"/>
</dbReference>
<dbReference type="OrthoDB" id="9763613at2"/>
<keyword evidence="1" id="KW-0732">Signal</keyword>
<dbReference type="Gene3D" id="3.40.720.10">
    <property type="entry name" value="Alkaline Phosphatase, subunit A"/>
    <property type="match status" value="1"/>
</dbReference>
<feature type="chain" id="PRO_5021822032" evidence="1">
    <location>
        <begin position="23"/>
        <end position="622"/>
    </location>
</feature>
<proteinExistence type="predicted"/>
<organism evidence="3 4">
    <name type="scientific">Calycomorphotria hydatis</name>
    <dbReference type="NCBI Taxonomy" id="2528027"/>
    <lineage>
        <taxon>Bacteria</taxon>
        <taxon>Pseudomonadati</taxon>
        <taxon>Planctomycetota</taxon>
        <taxon>Planctomycetia</taxon>
        <taxon>Planctomycetales</taxon>
        <taxon>Planctomycetaceae</taxon>
        <taxon>Calycomorphotria</taxon>
    </lineage>
</organism>
<dbReference type="Gene3D" id="1.25.10.10">
    <property type="entry name" value="Leucine-rich Repeat Variant"/>
    <property type="match status" value="1"/>
</dbReference>
<keyword evidence="4" id="KW-1185">Reference proteome</keyword>
<dbReference type="RefSeq" id="WP_145261397.1">
    <property type="nucleotide sequence ID" value="NZ_CP036316.1"/>
</dbReference>
<dbReference type="InterPro" id="IPR017850">
    <property type="entry name" value="Alkaline_phosphatase_core_sf"/>
</dbReference>
<gene>
    <name evidence="3" type="ORF">V22_15570</name>
</gene>
<dbReference type="PANTHER" id="PTHR43751:SF1">
    <property type="entry name" value="SULFATASE ATSG-RELATED"/>
    <property type="match status" value="1"/>
</dbReference>
<dbReference type="InterPro" id="IPR016024">
    <property type="entry name" value="ARM-type_fold"/>
</dbReference>
<dbReference type="InterPro" id="IPR052701">
    <property type="entry name" value="GAG_Ulvan_Degrading_Sulfatases"/>
</dbReference>
<name>A0A517T7G8_9PLAN</name>
<dbReference type="KEGG" id="chya:V22_15570"/>
<dbReference type="EMBL" id="CP036316">
    <property type="protein sequence ID" value="QDT64324.1"/>
    <property type="molecule type" value="Genomic_DNA"/>
</dbReference>
<dbReference type="Pfam" id="PF13646">
    <property type="entry name" value="HEAT_2"/>
    <property type="match status" value="1"/>
</dbReference>
<feature type="signal peptide" evidence="1">
    <location>
        <begin position="1"/>
        <end position="22"/>
    </location>
</feature>